<name>A0ABP9YCU4_9FUNG</name>
<evidence type="ECO:0000313" key="4">
    <source>
        <dbReference type="Proteomes" id="UP001476247"/>
    </source>
</evidence>
<dbReference type="Gene3D" id="3.40.33.10">
    <property type="entry name" value="CAP"/>
    <property type="match status" value="1"/>
</dbReference>
<dbReference type="InterPro" id="IPR001283">
    <property type="entry name" value="CRISP-related"/>
</dbReference>
<dbReference type="Proteomes" id="UP001476247">
    <property type="component" value="Unassembled WGS sequence"/>
</dbReference>
<dbReference type="Pfam" id="PF00188">
    <property type="entry name" value="CAP"/>
    <property type="match status" value="1"/>
</dbReference>
<evidence type="ECO:0000313" key="3">
    <source>
        <dbReference type="EMBL" id="GAA5804413.1"/>
    </source>
</evidence>
<dbReference type="PANTHER" id="PTHR10334">
    <property type="entry name" value="CYSTEINE-RICH SECRETORY PROTEIN-RELATED"/>
    <property type="match status" value="1"/>
</dbReference>
<proteinExistence type="predicted"/>
<accession>A0ABP9YCU4</accession>
<gene>
    <name evidence="3" type="ORF">HPULCUR_009906</name>
</gene>
<comment type="caution">
    <text evidence="3">The sequence shown here is derived from an EMBL/GenBank/DDBJ whole genome shotgun (WGS) entry which is preliminary data.</text>
</comment>
<protein>
    <recommendedName>
        <fullName evidence="2">SCP domain-containing protein</fullName>
    </recommendedName>
</protein>
<evidence type="ECO:0000259" key="2">
    <source>
        <dbReference type="SMART" id="SM00198"/>
    </source>
</evidence>
<dbReference type="InterPro" id="IPR035940">
    <property type="entry name" value="CAP_sf"/>
</dbReference>
<feature type="signal peptide" evidence="1">
    <location>
        <begin position="1"/>
        <end position="22"/>
    </location>
</feature>
<dbReference type="SUPFAM" id="SSF55797">
    <property type="entry name" value="PR-1-like"/>
    <property type="match status" value="1"/>
</dbReference>
<dbReference type="EMBL" id="BAABUJ010000035">
    <property type="protein sequence ID" value="GAA5804413.1"/>
    <property type="molecule type" value="Genomic_DNA"/>
</dbReference>
<feature type="domain" description="SCP" evidence="2">
    <location>
        <begin position="25"/>
        <end position="159"/>
    </location>
</feature>
<sequence>MVFSILSKLAVLSLLYFTSVSCRVSYRDTVLRTHNNYRYRHGVRPLSWDWSLAEHAQGLANQCQFKHSRDHTAGADNESGENISYGFSSIKAAIEDWYESEVGYYNFNTGRSINGVEITHLTQILWKDTTSVGCAESNNILSNTPSSFTLTEPLINIPDESTNSINLPPTRVNNRQSYIPNAITMGDTPTKHSDDKVTAISKDNTIPPGSNITSSDLDYSRVQTPEWMLTITADIREIQTQLTSVLGQNKLLEQKVNSFSGTEILLQKARKELATAHHEIKLLEDQLTLAQQSKTNDIVSISILDADEVREFPALPNARNHSFGVISYDGLAKTFV</sequence>
<keyword evidence="4" id="KW-1185">Reference proteome</keyword>
<organism evidence="3 4">
    <name type="scientific">Helicostylum pulchrum</name>
    <dbReference type="NCBI Taxonomy" id="562976"/>
    <lineage>
        <taxon>Eukaryota</taxon>
        <taxon>Fungi</taxon>
        <taxon>Fungi incertae sedis</taxon>
        <taxon>Mucoromycota</taxon>
        <taxon>Mucoromycotina</taxon>
        <taxon>Mucoromycetes</taxon>
        <taxon>Mucorales</taxon>
        <taxon>Mucorineae</taxon>
        <taxon>Mucoraceae</taxon>
        <taxon>Helicostylum</taxon>
    </lineage>
</organism>
<reference evidence="3 4" key="1">
    <citation type="submission" date="2024-04" db="EMBL/GenBank/DDBJ databases">
        <title>genome sequences of Mucor flavus KT1a and Helicostylum pulchrum KT1b strains isolation_sourced from the surface of a dry-aged beef.</title>
        <authorList>
            <person name="Toyotome T."/>
            <person name="Hosono M."/>
            <person name="Torimaru M."/>
            <person name="Fukuda K."/>
            <person name="Mikami N."/>
        </authorList>
    </citation>
    <scope>NUCLEOTIDE SEQUENCE [LARGE SCALE GENOMIC DNA]</scope>
    <source>
        <strain evidence="3 4">KT1b</strain>
    </source>
</reference>
<keyword evidence="1" id="KW-0732">Signal</keyword>
<feature type="chain" id="PRO_5045676291" description="SCP domain-containing protein" evidence="1">
    <location>
        <begin position="23"/>
        <end position="336"/>
    </location>
</feature>
<dbReference type="PRINTS" id="PR00837">
    <property type="entry name" value="V5TPXLIKE"/>
</dbReference>
<dbReference type="InterPro" id="IPR014044">
    <property type="entry name" value="CAP_dom"/>
</dbReference>
<dbReference type="SMART" id="SM00198">
    <property type="entry name" value="SCP"/>
    <property type="match status" value="1"/>
</dbReference>
<evidence type="ECO:0000256" key="1">
    <source>
        <dbReference type="SAM" id="SignalP"/>
    </source>
</evidence>